<dbReference type="HOGENOM" id="CLU_090411_2_0_1"/>
<dbReference type="RefSeq" id="XP_022462646.1">
    <property type="nucleotide sequence ID" value="XM_022611214.1"/>
</dbReference>
<evidence type="ECO:0000313" key="11">
    <source>
        <dbReference type="EMBL" id="CCK68400.1"/>
    </source>
</evidence>
<dbReference type="GO" id="GO:0008320">
    <property type="term" value="F:protein transmembrane transporter activity"/>
    <property type="evidence" value="ECO:0007669"/>
    <property type="project" value="TreeGrafter"/>
</dbReference>
<keyword evidence="6" id="KW-0653">Protein transport</keyword>
<keyword evidence="5 10" id="KW-1000">Mitochondrion outer membrane</keyword>
<evidence type="ECO:0000256" key="8">
    <source>
        <dbReference type="ARBA" id="ARBA00023128"/>
    </source>
</evidence>
<keyword evidence="3" id="KW-0813">Transport</keyword>
<evidence type="ECO:0000256" key="6">
    <source>
        <dbReference type="ARBA" id="ARBA00022927"/>
    </source>
</evidence>
<accession>J7R0Q9</accession>
<evidence type="ECO:0000256" key="7">
    <source>
        <dbReference type="ARBA" id="ARBA00022989"/>
    </source>
</evidence>
<reference evidence="12" key="2">
    <citation type="submission" date="2012-08" db="EMBL/GenBank/DDBJ databases">
        <title>Genome sequence of Kazachstania naganishii.</title>
        <authorList>
            <person name="Gordon J.L."/>
            <person name="Armisen D."/>
            <person name="Proux-Wera E."/>
            <person name="OhEigeartaigh S.S."/>
            <person name="Byrne K.P."/>
            <person name="Wolfe K.H."/>
        </authorList>
    </citation>
    <scope>NUCLEOTIDE SEQUENCE [LARGE SCALE GENOMIC DNA]</scope>
    <source>
        <strain evidence="12">ATCC MYA-139 / BCRC 22969 / CBS 8797 / CCRC 22969 / KCTC 17520 / NBRC 10181 / NCYC 3082</strain>
    </source>
</reference>
<dbReference type="GO" id="GO:0006605">
    <property type="term" value="P:protein targeting"/>
    <property type="evidence" value="ECO:0007669"/>
    <property type="project" value="InterPro"/>
</dbReference>
<evidence type="ECO:0000256" key="10">
    <source>
        <dbReference type="PIRNR" id="PIRNR037707"/>
    </source>
</evidence>
<evidence type="ECO:0000256" key="3">
    <source>
        <dbReference type="ARBA" id="ARBA00022448"/>
    </source>
</evidence>
<keyword evidence="8 10" id="KW-0496">Mitochondrion</keyword>
<dbReference type="KEGG" id="kng:KNAG_0A07470"/>
<proteinExistence type="inferred from homology"/>
<dbReference type="STRING" id="1071383.J7R0Q9"/>
<name>J7R0Q9_HUIN7</name>
<dbReference type="GO" id="GO:0030150">
    <property type="term" value="P:protein import into mitochondrial matrix"/>
    <property type="evidence" value="ECO:0007669"/>
    <property type="project" value="TreeGrafter"/>
</dbReference>
<dbReference type="InterPro" id="IPR002056">
    <property type="entry name" value="MAS20"/>
</dbReference>
<evidence type="ECO:0000256" key="1">
    <source>
        <dbReference type="ARBA" id="ARBA00004572"/>
    </source>
</evidence>
<evidence type="ECO:0000313" key="12">
    <source>
        <dbReference type="Proteomes" id="UP000006310"/>
    </source>
</evidence>
<evidence type="ECO:0000256" key="5">
    <source>
        <dbReference type="ARBA" id="ARBA00022787"/>
    </source>
</evidence>
<dbReference type="PRINTS" id="PR00351">
    <property type="entry name" value="OM20RECEPTOR"/>
</dbReference>
<dbReference type="PANTHER" id="PTHR12430">
    <property type="entry name" value="MITOCHONDRIAL IMPORT RECEPTOR SUBUNIT TOM20"/>
    <property type="match status" value="1"/>
</dbReference>
<dbReference type="GO" id="GO:0030943">
    <property type="term" value="F:mitochondrion targeting sequence binding"/>
    <property type="evidence" value="ECO:0007669"/>
    <property type="project" value="TreeGrafter"/>
</dbReference>
<dbReference type="AlphaFoldDB" id="J7R0Q9"/>
<dbReference type="GO" id="GO:0005742">
    <property type="term" value="C:mitochondrial outer membrane translocase complex"/>
    <property type="evidence" value="ECO:0007669"/>
    <property type="project" value="UniProtKB-UniRule"/>
</dbReference>
<dbReference type="Proteomes" id="UP000006310">
    <property type="component" value="Chromosome 1"/>
</dbReference>
<keyword evidence="4" id="KW-0812">Transmembrane</keyword>
<dbReference type="OrthoDB" id="2154253at2759"/>
<protein>
    <recommendedName>
        <fullName evidence="13">Mitochondrial import receptor subunit TOM20</fullName>
    </recommendedName>
</protein>
<dbReference type="EMBL" id="HE978314">
    <property type="protein sequence ID" value="CCK68400.1"/>
    <property type="molecule type" value="Genomic_DNA"/>
</dbReference>
<comment type="subcellular location">
    <subcellularLocation>
        <location evidence="1">Mitochondrion outer membrane</location>
        <topology evidence="1">Single-pass membrane protein</topology>
    </subcellularLocation>
</comment>
<gene>
    <name evidence="11" type="primary">KNAG0A07470</name>
    <name evidence="11" type="ordered locus">KNAG_0A07470</name>
</gene>
<dbReference type="PIRSF" id="PIRSF037707">
    <property type="entry name" value="MAS20_rcpt"/>
    <property type="match status" value="1"/>
</dbReference>
<dbReference type="GO" id="GO:0016031">
    <property type="term" value="P:tRNA import into mitochondrion"/>
    <property type="evidence" value="ECO:0007669"/>
    <property type="project" value="TreeGrafter"/>
</dbReference>
<keyword evidence="12" id="KW-1185">Reference proteome</keyword>
<dbReference type="InterPro" id="IPR023392">
    <property type="entry name" value="Tom20_dom_sf"/>
</dbReference>
<dbReference type="GO" id="GO:0006886">
    <property type="term" value="P:intracellular protein transport"/>
    <property type="evidence" value="ECO:0007669"/>
    <property type="project" value="InterPro"/>
</dbReference>
<keyword evidence="9 10" id="KW-0472">Membrane</keyword>
<evidence type="ECO:0000256" key="9">
    <source>
        <dbReference type="ARBA" id="ARBA00023136"/>
    </source>
</evidence>
<keyword evidence="7" id="KW-1133">Transmembrane helix</keyword>
<comment type="similarity">
    <text evidence="2 10">Belongs to the Tom20 family.</text>
</comment>
<evidence type="ECO:0000256" key="2">
    <source>
        <dbReference type="ARBA" id="ARBA00005792"/>
    </source>
</evidence>
<organism evidence="11 12">
    <name type="scientific">Huiozyma naganishii (strain ATCC MYA-139 / BCRC 22969 / CBS 8797 / KCTC 17520 / NBRC 10181 / NCYC 3082 / Yp74L-3)</name>
    <name type="common">Yeast</name>
    <name type="synonym">Kazachstania naganishii</name>
    <dbReference type="NCBI Taxonomy" id="1071383"/>
    <lineage>
        <taxon>Eukaryota</taxon>
        <taxon>Fungi</taxon>
        <taxon>Dikarya</taxon>
        <taxon>Ascomycota</taxon>
        <taxon>Saccharomycotina</taxon>
        <taxon>Saccharomycetes</taxon>
        <taxon>Saccharomycetales</taxon>
        <taxon>Saccharomycetaceae</taxon>
        <taxon>Huiozyma</taxon>
    </lineage>
</organism>
<dbReference type="GeneID" id="34524035"/>
<dbReference type="Gene3D" id="1.20.960.10">
    <property type="entry name" value="Mitochondrial outer membrane translocase complex, subunit Tom20 domain"/>
    <property type="match status" value="1"/>
</dbReference>
<dbReference type="OMA" id="DMIAYDG"/>
<dbReference type="eggNOG" id="KOG4056">
    <property type="taxonomic scope" value="Eukaryota"/>
</dbReference>
<dbReference type="PANTHER" id="PTHR12430:SF0">
    <property type="entry name" value="TRANSLOCASE OF OUTER MITOCHONDRIAL MEMBRANE 20"/>
    <property type="match status" value="1"/>
</dbReference>
<dbReference type="SUPFAM" id="SSF47157">
    <property type="entry name" value="Mitochondrial import receptor subunit Tom20"/>
    <property type="match status" value="1"/>
</dbReference>
<evidence type="ECO:0008006" key="13">
    <source>
        <dbReference type="Google" id="ProtNLM"/>
    </source>
</evidence>
<dbReference type="Pfam" id="PF02064">
    <property type="entry name" value="MAS20"/>
    <property type="match status" value="1"/>
</dbReference>
<sequence>MPDWKRTSAAIGAAALLSATGYAVYFDYRRRNNAEFRKQLRHKAVKQKKLAQQDAARAKKERLTSVQAFLQAELAADPISTAVSEMESTFTANVELGKAVRGPGNEMVAAAKFYKALAVYPNPADLLGIYQRTIPEAIYEYIVLMIAVLPPTNITSFINTEAAGAGAEEPLISERNVQELQEPTD</sequence>
<evidence type="ECO:0000256" key="4">
    <source>
        <dbReference type="ARBA" id="ARBA00022692"/>
    </source>
</evidence>
<reference evidence="11 12" key="1">
    <citation type="journal article" date="2011" name="Proc. Natl. Acad. Sci. U.S.A.">
        <title>Evolutionary erosion of yeast sex chromosomes by mating-type switching accidents.</title>
        <authorList>
            <person name="Gordon J.L."/>
            <person name="Armisen D."/>
            <person name="Proux-Wera E."/>
            <person name="Oheigeartaigh S.S."/>
            <person name="Byrne K.P."/>
            <person name="Wolfe K.H."/>
        </authorList>
    </citation>
    <scope>NUCLEOTIDE SEQUENCE [LARGE SCALE GENOMIC DNA]</scope>
    <source>
        <strain evidence="12">ATCC MYA-139 / BCRC 22969 / CBS 8797 / CCRC 22969 / KCTC 17520 / NBRC 10181 / NCYC 3082</strain>
    </source>
</reference>